<dbReference type="RefSeq" id="XP_011397349.1">
    <property type="nucleotide sequence ID" value="XM_011399047.1"/>
</dbReference>
<dbReference type="EMBL" id="KL662107">
    <property type="protein sequence ID" value="KFM24461.1"/>
    <property type="molecule type" value="Genomic_DNA"/>
</dbReference>
<dbReference type="Proteomes" id="UP000028924">
    <property type="component" value="Unassembled WGS sequence"/>
</dbReference>
<evidence type="ECO:0000256" key="1">
    <source>
        <dbReference type="SAM" id="MobiDB-lite"/>
    </source>
</evidence>
<dbReference type="AlphaFoldDB" id="A0A087SFF7"/>
<sequence>MSTTSHARAHAISAGRVTGGLNEWGGHHTGAAPKGTQNIQGGMREASARPPEPAMHCRIIQARAGATGVSWASPPTSVAKVFLPDPGRPFQQLAAEHTLAQLWRREGRVPCLEKHLIVEKEGRLTTDRRRA</sequence>
<keyword evidence="3" id="KW-1185">Reference proteome</keyword>
<feature type="region of interest" description="Disordered" evidence="1">
    <location>
        <begin position="1"/>
        <end position="53"/>
    </location>
</feature>
<organism evidence="2 3">
    <name type="scientific">Auxenochlorella protothecoides</name>
    <name type="common">Green microalga</name>
    <name type="synonym">Chlorella protothecoides</name>
    <dbReference type="NCBI Taxonomy" id="3075"/>
    <lineage>
        <taxon>Eukaryota</taxon>
        <taxon>Viridiplantae</taxon>
        <taxon>Chlorophyta</taxon>
        <taxon>core chlorophytes</taxon>
        <taxon>Trebouxiophyceae</taxon>
        <taxon>Chlorellales</taxon>
        <taxon>Chlorellaceae</taxon>
        <taxon>Auxenochlorella</taxon>
    </lineage>
</organism>
<reference evidence="2 3" key="1">
    <citation type="journal article" date="2014" name="BMC Genomics">
        <title>Oil accumulation mechanisms of the oleaginous microalga Chlorella protothecoides revealed through its genome, transcriptomes, and proteomes.</title>
        <authorList>
            <person name="Gao C."/>
            <person name="Wang Y."/>
            <person name="Shen Y."/>
            <person name="Yan D."/>
            <person name="He X."/>
            <person name="Dai J."/>
            <person name="Wu Q."/>
        </authorList>
    </citation>
    <scope>NUCLEOTIDE SEQUENCE [LARGE SCALE GENOMIC DNA]</scope>
    <source>
        <strain evidence="2 3">0710</strain>
    </source>
</reference>
<evidence type="ECO:0000313" key="3">
    <source>
        <dbReference type="Proteomes" id="UP000028924"/>
    </source>
</evidence>
<gene>
    <name evidence="2" type="ORF">F751_3179</name>
</gene>
<dbReference type="GeneID" id="23614570"/>
<protein>
    <submittedName>
        <fullName evidence="2">Uncharacterized protein</fullName>
    </submittedName>
</protein>
<evidence type="ECO:0000313" key="2">
    <source>
        <dbReference type="EMBL" id="KFM24461.1"/>
    </source>
</evidence>
<proteinExistence type="predicted"/>
<accession>A0A087SFF7</accession>
<dbReference type="KEGG" id="apro:F751_3179"/>
<name>A0A087SFF7_AUXPR</name>